<feature type="transmembrane region" description="Helical" evidence="1">
    <location>
        <begin position="210"/>
        <end position="228"/>
    </location>
</feature>
<dbReference type="InterPro" id="IPR051790">
    <property type="entry name" value="Cytochrome_c-biogenesis_DsbD"/>
</dbReference>
<keyword evidence="1" id="KW-0472">Membrane</keyword>
<feature type="transmembrane region" description="Helical" evidence="1">
    <location>
        <begin position="129"/>
        <end position="159"/>
    </location>
</feature>
<dbReference type="NCBIfam" id="NF040495">
    <property type="entry name" value="tranport_ArsG"/>
    <property type="match status" value="1"/>
</dbReference>
<feature type="transmembrane region" description="Helical" evidence="1">
    <location>
        <begin position="87"/>
        <end position="108"/>
    </location>
</feature>
<dbReference type="PANTHER" id="PTHR31272">
    <property type="entry name" value="CYTOCHROME C-TYPE BIOGENESIS PROTEIN HI_1454-RELATED"/>
    <property type="match status" value="1"/>
</dbReference>
<proteinExistence type="predicted"/>
<reference evidence="3" key="1">
    <citation type="submission" date="2018-01" db="EMBL/GenBank/DDBJ databases">
        <authorList>
            <person name="Regsiter A."/>
            <person name="William W."/>
        </authorList>
    </citation>
    <scope>NUCLEOTIDE SEQUENCE</scope>
    <source>
        <strain evidence="3">TRIP AH-1</strain>
    </source>
</reference>
<keyword evidence="1 3" id="KW-0812">Transmembrane</keyword>
<gene>
    <name evidence="3" type="ORF">PITCH_A890066</name>
</gene>
<dbReference type="Pfam" id="PF13386">
    <property type="entry name" value="DsbD_2"/>
    <property type="match status" value="1"/>
</dbReference>
<accession>A0A445N3R0</accession>
<dbReference type="PANTHER" id="PTHR31272:SF4">
    <property type="entry name" value="CYTOCHROME C-TYPE BIOGENESIS PROTEIN HI_1454-RELATED"/>
    <property type="match status" value="1"/>
</dbReference>
<feature type="transmembrane region" description="Helical" evidence="1">
    <location>
        <begin position="165"/>
        <end position="189"/>
    </location>
</feature>
<dbReference type="InterPro" id="IPR039447">
    <property type="entry name" value="UreH-like_TM_dom"/>
</dbReference>
<organism evidence="3">
    <name type="scientific">uncultured Desulfobacterium sp</name>
    <dbReference type="NCBI Taxonomy" id="201089"/>
    <lineage>
        <taxon>Bacteria</taxon>
        <taxon>Pseudomonadati</taxon>
        <taxon>Thermodesulfobacteriota</taxon>
        <taxon>Desulfobacteria</taxon>
        <taxon>Desulfobacterales</taxon>
        <taxon>Desulfobacteriaceae</taxon>
        <taxon>Desulfobacterium</taxon>
        <taxon>environmental samples</taxon>
    </lineage>
</organism>
<name>A0A445N3R0_9BACT</name>
<sequence length="231" mass="24682">MTPLIMSMGMALWFGILTSISPCPLATNIAAVSYIGSRISTQRGVFLAGVLYMLGRMLTYTVLGVILVSSAQSVPAVANFLQKYMNILLGPLLILIGLILLEIIKFNLGGGSGIIANKLRGRIDRIGPLGACILGIIFALSFCPVSAALFFGSLFSIAVKNDSAILLPSVYGIGTALPVLVFSILMGFSGRMAARAVNRISVFETWARRITAMVFILAGVYYCVTFLPEVF</sequence>
<dbReference type="AlphaFoldDB" id="A0A445N3R0"/>
<keyword evidence="1" id="KW-1133">Transmembrane helix</keyword>
<evidence type="ECO:0000313" key="3">
    <source>
        <dbReference type="EMBL" id="SPD76357.1"/>
    </source>
</evidence>
<evidence type="ECO:0000256" key="1">
    <source>
        <dbReference type="SAM" id="Phobius"/>
    </source>
</evidence>
<feature type="domain" description="Urease accessory protein UreH-like transmembrane" evidence="2">
    <location>
        <begin position="11"/>
        <end position="220"/>
    </location>
</feature>
<protein>
    <submittedName>
        <fullName evidence="3">Cytochrome c biogenesis protein, transmembrane region</fullName>
    </submittedName>
</protein>
<dbReference type="EMBL" id="OJIN01000235">
    <property type="protein sequence ID" value="SPD76357.1"/>
    <property type="molecule type" value="Genomic_DNA"/>
</dbReference>
<feature type="transmembrane region" description="Helical" evidence="1">
    <location>
        <begin position="12"/>
        <end position="32"/>
    </location>
</feature>
<feature type="transmembrane region" description="Helical" evidence="1">
    <location>
        <begin position="44"/>
        <end position="67"/>
    </location>
</feature>
<evidence type="ECO:0000259" key="2">
    <source>
        <dbReference type="Pfam" id="PF13386"/>
    </source>
</evidence>